<dbReference type="AlphaFoldDB" id="A0A5N5JLU8"/>
<evidence type="ECO:0000256" key="1">
    <source>
        <dbReference type="ARBA" id="ARBA00004956"/>
    </source>
</evidence>
<evidence type="ECO:0000256" key="11">
    <source>
        <dbReference type="SAM" id="MobiDB-lite"/>
    </source>
</evidence>
<dbReference type="GO" id="GO:0009317">
    <property type="term" value="C:acetyl-CoA carboxylase complex"/>
    <property type="evidence" value="ECO:0007669"/>
    <property type="project" value="InterPro"/>
</dbReference>
<dbReference type="EMBL" id="VDCV01000016">
    <property type="protein sequence ID" value="KAB5519962.1"/>
    <property type="molecule type" value="Genomic_DNA"/>
</dbReference>
<evidence type="ECO:0000256" key="4">
    <source>
        <dbReference type="ARBA" id="ARBA00022679"/>
    </source>
</evidence>
<keyword evidence="8" id="KW-0443">Lipid metabolism</keyword>
<dbReference type="NCBIfam" id="NF041504">
    <property type="entry name" value="AccA_sub"/>
    <property type="match status" value="1"/>
</dbReference>
<accession>A0A5N5JLU8</accession>
<name>A0A5N5JLU8_9ROSI</name>
<gene>
    <name evidence="13" type="ORF">DKX38_024281</name>
</gene>
<dbReference type="HAMAP" id="MF_00823">
    <property type="entry name" value="AcetylCoA_CT_alpha"/>
    <property type="match status" value="1"/>
</dbReference>
<evidence type="ECO:0000259" key="12">
    <source>
        <dbReference type="PROSITE" id="PS50989"/>
    </source>
</evidence>
<dbReference type="GO" id="GO:0006633">
    <property type="term" value="P:fatty acid biosynthetic process"/>
    <property type="evidence" value="ECO:0007669"/>
    <property type="project" value="UniProtKB-KW"/>
</dbReference>
<keyword evidence="5" id="KW-0547">Nucleotide-binding</keyword>
<dbReference type="Pfam" id="PF03255">
    <property type="entry name" value="ACCA"/>
    <property type="match status" value="1"/>
</dbReference>
<comment type="caution">
    <text evidence="13">The sequence shown here is derived from an EMBL/GenBank/DDBJ whole genome shotgun (WGS) entry which is preliminary data.</text>
</comment>
<evidence type="ECO:0000256" key="3">
    <source>
        <dbReference type="ARBA" id="ARBA00022516"/>
    </source>
</evidence>
<dbReference type="PRINTS" id="PR01069">
    <property type="entry name" value="ACCCTRFRASEA"/>
</dbReference>
<feature type="domain" description="CoA carboxyltransferase C-terminal" evidence="12">
    <location>
        <begin position="129"/>
        <end position="383"/>
    </location>
</feature>
<organism evidence="13 14">
    <name type="scientific">Salix brachista</name>
    <dbReference type="NCBI Taxonomy" id="2182728"/>
    <lineage>
        <taxon>Eukaryota</taxon>
        <taxon>Viridiplantae</taxon>
        <taxon>Streptophyta</taxon>
        <taxon>Embryophyta</taxon>
        <taxon>Tracheophyta</taxon>
        <taxon>Spermatophyta</taxon>
        <taxon>Magnoliopsida</taxon>
        <taxon>eudicotyledons</taxon>
        <taxon>Gunneridae</taxon>
        <taxon>Pentapetalae</taxon>
        <taxon>rosids</taxon>
        <taxon>fabids</taxon>
        <taxon>Malpighiales</taxon>
        <taxon>Salicaceae</taxon>
        <taxon>Saliceae</taxon>
        <taxon>Salix</taxon>
    </lineage>
</organism>
<dbReference type="InterPro" id="IPR029045">
    <property type="entry name" value="ClpP/crotonase-like_dom_sf"/>
</dbReference>
<dbReference type="InterPro" id="IPR001095">
    <property type="entry name" value="Acetyl_CoA_COase_a_su"/>
</dbReference>
<protein>
    <recommendedName>
        <fullName evidence="2">acetyl-CoA carboxytransferase</fullName>
        <ecNumber evidence="2">2.1.3.15</ecNumber>
    </recommendedName>
</protein>
<evidence type="ECO:0000256" key="7">
    <source>
        <dbReference type="ARBA" id="ARBA00022840"/>
    </source>
</evidence>
<comment type="pathway">
    <text evidence="1">Lipid metabolism; malonyl-CoA biosynthesis; malonyl-CoA from acetyl-CoA: step 1/1.</text>
</comment>
<proteinExistence type="inferred from homology"/>
<dbReference type="GO" id="GO:0003989">
    <property type="term" value="F:acetyl-CoA carboxylase activity"/>
    <property type="evidence" value="ECO:0007669"/>
    <property type="project" value="InterPro"/>
</dbReference>
<evidence type="ECO:0000256" key="8">
    <source>
        <dbReference type="ARBA" id="ARBA00023098"/>
    </source>
</evidence>
<keyword evidence="7" id="KW-0067">ATP-binding</keyword>
<evidence type="ECO:0000256" key="9">
    <source>
        <dbReference type="ARBA" id="ARBA00023160"/>
    </source>
</evidence>
<keyword evidence="3" id="KW-0444">Lipid biosynthesis</keyword>
<keyword evidence="4" id="KW-0808">Transferase</keyword>
<feature type="region of interest" description="Disordered" evidence="11">
    <location>
        <begin position="725"/>
        <end position="764"/>
    </location>
</feature>
<dbReference type="InterPro" id="IPR011763">
    <property type="entry name" value="COA_CT_C"/>
</dbReference>
<dbReference type="UniPathway" id="UPA00655">
    <property type="reaction ID" value="UER00711"/>
</dbReference>
<comment type="catalytic activity">
    <reaction evidence="10">
        <text>N(6)-carboxybiotinyl-L-lysyl-[protein] + acetyl-CoA = N(6)-biotinyl-L-lysyl-[protein] + malonyl-CoA</text>
        <dbReference type="Rhea" id="RHEA:54728"/>
        <dbReference type="Rhea" id="RHEA-COMP:10505"/>
        <dbReference type="Rhea" id="RHEA-COMP:10506"/>
        <dbReference type="ChEBI" id="CHEBI:57288"/>
        <dbReference type="ChEBI" id="CHEBI:57384"/>
        <dbReference type="ChEBI" id="CHEBI:83144"/>
        <dbReference type="ChEBI" id="CHEBI:83145"/>
        <dbReference type="EC" id="2.1.3.15"/>
    </reaction>
</comment>
<evidence type="ECO:0000256" key="10">
    <source>
        <dbReference type="ARBA" id="ARBA00049152"/>
    </source>
</evidence>
<dbReference type="PANTHER" id="PTHR42853:SF3">
    <property type="entry name" value="ACETYL-COENZYME A CARBOXYLASE CARBOXYL TRANSFERASE SUBUNIT ALPHA, CHLOROPLASTIC"/>
    <property type="match status" value="1"/>
</dbReference>
<dbReference type="Proteomes" id="UP000326939">
    <property type="component" value="Chromosome 16"/>
</dbReference>
<evidence type="ECO:0000313" key="13">
    <source>
        <dbReference type="EMBL" id="KAB5519962.1"/>
    </source>
</evidence>
<evidence type="ECO:0000313" key="14">
    <source>
        <dbReference type="Proteomes" id="UP000326939"/>
    </source>
</evidence>
<dbReference type="PANTHER" id="PTHR42853">
    <property type="entry name" value="ACETYL-COENZYME A CARBOXYLASE CARBOXYL TRANSFERASE SUBUNIT ALPHA"/>
    <property type="match status" value="1"/>
</dbReference>
<dbReference type="GO" id="GO:0005524">
    <property type="term" value="F:ATP binding"/>
    <property type="evidence" value="ECO:0007669"/>
    <property type="project" value="UniProtKB-KW"/>
</dbReference>
<dbReference type="NCBIfam" id="NF004344">
    <property type="entry name" value="PRK05724.1"/>
    <property type="match status" value="1"/>
</dbReference>
<dbReference type="GO" id="GO:0016743">
    <property type="term" value="F:carboxyl- or carbamoyltransferase activity"/>
    <property type="evidence" value="ECO:0007669"/>
    <property type="project" value="InterPro"/>
</dbReference>
<dbReference type="EC" id="2.1.3.15" evidence="2"/>
<evidence type="ECO:0000256" key="2">
    <source>
        <dbReference type="ARBA" id="ARBA00011883"/>
    </source>
</evidence>
<keyword evidence="6" id="KW-0276">Fatty acid metabolism</keyword>
<keyword evidence="14" id="KW-1185">Reference proteome</keyword>
<dbReference type="Gene3D" id="3.90.226.10">
    <property type="entry name" value="2-enoyl-CoA Hydratase, Chain A, domain 1"/>
    <property type="match status" value="1"/>
</dbReference>
<dbReference type="PROSITE" id="PS50989">
    <property type="entry name" value="COA_CT_CTER"/>
    <property type="match status" value="1"/>
</dbReference>
<feature type="compositionally biased region" description="Polar residues" evidence="11">
    <location>
        <begin position="725"/>
        <end position="736"/>
    </location>
</feature>
<reference evidence="14" key="1">
    <citation type="journal article" date="2019" name="Gigascience">
        <title>De novo genome assembly of the endangered Acer yangbiense, a plant species with extremely small populations endemic to Yunnan Province, China.</title>
        <authorList>
            <person name="Yang J."/>
            <person name="Wariss H.M."/>
            <person name="Tao L."/>
            <person name="Zhang R."/>
            <person name="Yun Q."/>
            <person name="Hollingsworth P."/>
            <person name="Dao Z."/>
            <person name="Luo G."/>
            <person name="Guo H."/>
            <person name="Ma Y."/>
            <person name="Sun W."/>
        </authorList>
    </citation>
    <scope>NUCLEOTIDE SEQUENCE [LARGE SCALE GENOMIC DNA]</scope>
    <source>
        <strain evidence="14">cv. br00</strain>
    </source>
</reference>
<dbReference type="SUPFAM" id="SSF52096">
    <property type="entry name" value="ClpP/crotonase"/>
    <property type="match status" value="1"/>
</dbReference>
<evidence type="ECO:0000256" key="6">
    <source>
        <dbReference type="ARBA" id="ARBA00022832"/>
    </source>
</evidence>
<dbReference type="GO" id="GO:2001295">
    <property type="term" value="P:malonyl-CoA biosynthetic process"/>
    <property type="evidence" value="ECO:0007669"/>
    <property type="project" value="UniProtKB-UniPathway"/>
</dbReference>
<dbReference type="NCBIfam" id="TIGR00513">
    <property type="entry name" value="accA"/>
    <property type="match status" value="1"/>
</dbReference>
<sequence length="764" mass="84962">MASSLSNSAVAFTGATASDLLRSSRSCGVSGIPLRTLGKARFSVRTGDLSVVAKVRKVKKHEYPWPEDPDPNVKGGVLTHLSHFKPHKEKPKPVTLDFEKPLVALEKKIIDVRKMANETGLDFSDQIALLESKYQQALKDLYTHLTPIQRVNIARHPNRPTFLDHIFGITEKFVELHGDRAGYDDPAIVTGIGTIDGRRYMFIGHQKGRNTKENIMRNFGMPTPHGYRKALRMMYYADHHGFPIVTFIDTPGAFADLKSEELGQGEAIAHNLRTMFGLKVPIVSIVIGEGGSGGALAIGCANKLLMLENAVFYVASPEACAAILWKTAKAAPKAAEKLRITGPELCKLQIADGIIPEPLGGAHADPSWTSQQIKKAIDESMDELNKMDTEALLKHRMLKFRKIGGFQEGVPVDPIRKVNMKKKEEPIVRKTSVLELEDQVETLKEQISKAKESSSKPTELALNEMIEKLKEEIDLEYSEAVEAIGLKDRLSNLREECAKANSQDQLMHPVLMDKIEKLHDEFNKGLPTAPNYASLKYKLDMLKEFSKAKCTLEKKSKGEELKLDINKKIKEVMDRPEIKEKMQALKAEVQKSGASTAADLDEGTKESISKMKKEMQLELVKVLKSMDLDVEIVSAKKLIDDDLKGKVESLREETNKKIENLMNSSDLKKTIQLLKLEVAKAGKTPNVASKNKIEALEQQIRQKLATAIHSSEIKEKHEKLLTEITLESNGGSNGSLKNDDLKEGTPKNDESRVEINLGANRSFT</sequence>
<feature type="compositionally biased region" description="Basic and acidic residues" evidence="11">
    <location>
        <begin position="737"/>
        <end position="753"/>
    </location>
</feature>
<evidence type="ECO:0000256" key="5">
    <source>
        <dbReference type="ARBA" id="ARBA00022741"/>
    </source>
</evidence>
<keyword evidence="9" id="KW-0275">Fatty acid biosynthesis</keyword>